<feature type="transmembrane region" description="Helical" evidence="9">
    <location>
        <begin position="333"/>
        <end position="352"/>
    </location>
</feature>
<evidence type="ECO:0000256" key="4">
    <source>
        <dbReference type="ARBA" id="ARBA00022692"/>
    </source>
</evidence>
<dbReference type="InterPro" id="IPR036259">
    <property type="entry name" value="MFS_trans_sf"/>
</dbReference>
<feature type="transmembrane region" description="Helical" evidence="9">
    <location>
        <begin position="74"/>
        <end position="95"/>
    </location>
</feature>
<dbReference type="PANTHER" id="PTHR43528">
    <property type="entry name" value="ALPHA-KETOGLUTARATE PERMEASE"/>
    <property type="match status" value="1"/>
</dbReference>
<dbReference type="Gene3D" id="1.20.1250.20">
    <property type="entry name" value="MFS general substrate transporter like domains"/>
    <property type="match status" value="2"/>
</dbReference>
<feature type="compositionally biased region" description="Polar residues" evidence="8">
    <location>
        <begin position="13"/>
        <end position="25"/>
    </location>
</feature>
<sequence>MSECAGTLGAMTASDSNHPASPTQADSRERERGRRRSMFVAAFGTVVEWYDFSIFFYVATTLTKEFFGDQTDSLLLTLGVGAAGFLFRPLGAMVFGHLGDRIGRRSTLIISAVLMAISMLGIAVIPNYDTIGIWAGVLMVALRCLSGFSVGAEYTGIMVFLMESAAPGRRGLAASWAAANSEVGALLAVGSGALLANTLSPEAMDSWGWRLLFVLGALLAILMVPLRSMMEETETFKRLQKAEKEKKDVGLERSPLITAILEQPRAIFVAFLISSIGSVSYFLNITYVPTYIEEVAKVPNSGSLALGTVAAVVAIIVTPFFGLASDKFGRKPALAALMVVFVFTTIPAYVLLSNQSAGIAIAGSAFLAIPAAGWSSVAAAMVPEQFTGTSRFSGMAIGYNVATVLFGGLSPLIATALMSSTGITLAPAIYATIVIVVAGVPTLILARSMGKKTLAEVDADKHLVPA</sequence>
<dbReference type="PATRIC" id="fig|1703.6.peg.3165"/>
<dbReference type="PANTHER" id="PTHR43528:SF1">
    <property type="entry name" value="ALPHA-KETOGLUTARATE PERMEASE"/>
    <property type="match status" value="1"/>
</dbReference>
<keyword evidence="3" id="KW-1003">Cell membrane</keyword>
<feature type="transmembrane region" description="Helical" evidence="9">
    <location>
        <begin position="358"/>
        <end position="382"/>
    </location>
</feature>
<protein>
    <submittedName>
        <fullName evidence="11">General substrate transporter</fullName>
    </submittedName>
</protein>
<dbReference type="InterPro" id="IPR005829">
    <property type="entry name" value="Sugar_transporter_CS"/>
</dbReference>
<feature type="transmembrane region" description="Helical" evidence="9">
    <location>
        <begin position="303"/>
        <end position="321"/>
    </location>
</feature>
<feature type="transmembrane region" description="Helical" evidence="9">
    <location>
        <begin position="107"/>
        <end position="125"/>
    </location>
</feature>
<keyword evidence="5" id="KW-0769">Symport</keyword>
<organism evidence="11 12">
    <name type="scientific">Brevibacterium linens</name>
    <dbReference type="NCBI Taxonomy" id="1703"/>
    <lineage>
        <taxon>Bacteria</taxon>
        <taxon>Bacillati</taxon>
        <taxon>Actinomycetota</taxon>
        <taxon>Actinomycetes</taxon>
        <taxon>Micrococcales</taxon>
        <taxon>Brevibacteriaceae</taxon>
        <taxon>Brevibacterium</taxon>
    </lineage>
</organism>
<dbReference type="SUPFAM" id="SSF103473">
    <property type="entry name" value="MFS general substrate transporter"/>
    <property type="match status" value="1"/>
</dbReference>
<dbReference type="InterPro" id="IPR020846">
    <property type="entry name" value="MFS_dom"/>
</dbReference>
<evidence type="ECO:0000256" key="3">
    <source>
        <dbReference type="ARBA" id="ARBA00022475"/>
    </source>
</evidence>
<evidence type="ECO:0000313" key="11">
    <source>
        <dbReference type="EMBL" id="KHS51136.1"/>
    </source>
</evidence>
<evidence type="ECO:0000256" key="8">
    <source>
        <dbReference type="SAM" id="MobiDB-lite"/>
    </source>
</evidence>
<dbReference type="InterPro" id="IPR005828">
    <property type="entry name" value="MFS_sugar_transport-like"/>
</dbReference>
<feature type="transmembrane region" description="Helical" evidence="9">
    <location>
        <begin position="173"/>
        <end position="195"/>
    </location>
</feature>
<evidence type="ECO:0000256" key="7">
    <source>
        <dbReference type="ARBA" id="ARBA00023136"/>
    </source>
</evidence>
<evidence type="ECO:0000256" key="2">
    <source>
        <dbReference type="ARBA" id="ARBA00022448"/>
    </source>
</evidence>
<feature type="transmembrane region" description="Helical" evidence="9">
    <location>
        <begin position="266"/>
        <end position="283"/>
    </location>
</feature>
<evidence type="ECO:0000256" key="5">
    <source>
        <dbReference type="ARBA" id="ARBA00022847"/>
    </source>
</evidence>
<dbReference type="GO" id="GO:0005886">
    <property type="term" value="C:plasma membrane"/>
    <property type="evidence" value="ECO:0007669"/>
    <property type="project" value="UniProtKB-SubCell"/>
</dbReference>
<dbReference type="PROSITE" id="PS50850">
    <property type="entry name" value="MFS"/>
    <property type="match status" value="1"/>
</dbReference>
<reference evidence="11 12" key="1">
    <citation type="submission" date="2014-11" db="EMBL/GenBank/DDBJ databases">
        <title>Draft Genome Sequence of Brevibacterium linens AE038-8.</title>
        <authorList>
            <person name="Maizel D."/>
            <person name="Utturkar S.M."/>
            <person name="Brown S.D."/>
            <person name="Ferrero M."/>
            <person name="Rosen B.P."/>
        </authorList>
    </citation>
    <scope>NUCLEOTIDE SEQUENCE [LARGE SCALE GENOMIC DNA]</scope>
    <source>
        <strain evidence="11 12">AE038-8</strain>
    </source>
</reference>
<evidence type="ECO:0000259" key="10">
    <source>
        <dbReference type="PROSITE" id="PS50850"/>
    </source>
</evidence>
<feature type="transmembrane region" description="Helical" evidence="9">
    <location>
        <begin position="131"/>
        <end position="161"/>
    </location>
</feature>
<name>A0A0B8ZY12_BRELN</name>
<dbReference type="GO" id="GO:0015293">
    <property type="term" value="F:symporter activity"/>
    <property type="evidence" value="ECO:0007669"/>
    <property type="project" value="UniProtKB-KW"/>
</dbReference>
<comment type="caution">
    <text evidence="11">The sequence shown here is derived from an EMBL/GenBank/DDBJ whole genome shotgun (WGS) entry which is preliminary data.</text>
</comment>
<dbReference type="Pfam" id="PF00083">
    <property type="entry name" value="Sugar_tr"/>
    <property type="match status" value="1"/>
</dbReference>
<evidence type="ECO:0000256" key="1">
    <source>
        <dbReference type="ARBA" id="ARBA00004651"/>
    </source>
</evidence>
<feature type="transmembrane region" description="Helical" evidence="9">
    <location>
        <begin position="423"/>
        <end position="446"/>
    </location>
</feature>
<feature type="transmembrane region" description="Helical" evidence="9">
    <location>
        <begin position="207"/>
        <end position="226"/>
    </location>
</feature>
<keyword evidence="12" id="KW-1185">Reference proteome</keyword>
<evidence type="ECO:0000313" key="12">
    <source>
        <dbReference type="Proteomes" id="UP000031488"/>
    </source>
</evidence>
<dbReference type="STRING" id="1703.BLSMQ_3690"/>
<dbReference type="InterPro" id="IPR051084">
    <property type="entry name" value="H+-coupled_symporters"/>
</dbReference>
<dbReference type="PROSITE" id="PS00217">
    <property type="entry name" value="SUGAR_TRANSPORT_2"/>
    <property type="match status" value="1"/>
</dbReference>
<feature type="region of interest" description="Disordered" evidence="8">
    <location>
        <begin position="1"/>
        <end position="32"/>
    </location>
</feature>
<feature type="transmembrane region" description="Helical" evidence="9">
    <location>
        <begin position="38"/>
        <end position="59"/>
    </location>
</feature>
<evidence type="ECO:0000256" key="6">
    <source>
        <dbReference type="ARBA" id="ARBA00022989"/>
    </source>
</evidence>
<dbReference type="Proteomes" id="UP000031488">
    <property type="component" value="Unassembled WGS sequence"/>
</dbReference>
<keyword evidence="7 9" id="KW-0472">Membrane</keyword>
<comment type="subcellular location">
    <subcellularLocation>
        <location evidence="1">Cell membrane</location>
        <topology evidence="1">Multi-pass membrane protein</topology>
    </subcellularLocation>
</comment>
<dbReference type="EMBL" id="JTJZ01000022">
    <property type="protein sequence ID" value="KHS51136.1"/>
    <property type="molecule type" value="Genomic_DNA"/>
</dbReference>
<feature type="domain" description="Major facilitator superfamily (MFS) profile" evidence="10">
    <location>
        <begin position="37"/>
        <end position="449"/>
    </location>
</feature>
<proteinExistence type="predicted"/>
<feature type="transmembrane region" description="Helical" evidence="9">
    <location>
        <begin position="394"/>
        <end position="417"/>
    </location>
</feature>
<accession>A0A0B8ZY12</accession>
<gene>
    <name evidence="11" type="ORF">AE0388_3208</name>
</gene>
<keyword evidence="2" id="KW-0813">Transport</keyword>
<evidence type="ECO:0000256" key="9">
    <source>
        <dbReference type="SAM" id="Phobius"/>
    </source>
</evidence>
<keyword evidence="4 9" id="KW-0812">Transmembrane</keyword>
<dbReference type="AlphaFoldDB" id="A0A0B8ZY12"/>
<keyword evidence="6 9" id="KW-1133">Transmembrane helix</keyword>